<comment type="caution">
    <text evidence="1">The sequence shown here is derived from an EMBL/GenBank/DDBJ whole genome shotgun (WGS) entry which is preliminary data.</text>
</comment>
<protein>
    <submittedName>
        <fullName evidence="1">Uncharacterized protein</fullName>
    </submittedName>
</protein>
<evidence type="ECO:0000313" key="1">
    <source>
        <dbReference type="EMBL" id="NEY73107.1"/>
    </source>
</evidence>
<dbReference type="AlphaFoldDB" id="A0A6M0QA22"/>
<dbReference type="RefSeq" id="WP_163180568.1">
    <property type="nucleotide sequence ID" value="NZ_JAAIWM010000005.1"/>
</dbReference>
<dbReference type="Proteomes" id="UP000481043">
    <property type="component" value="Unassembled WGS sequence"/>
</dbReference>
<accession>A0A6M0QA22</accession>
<name>A0A6M0QA22_9BACI</name>
<sequence length="55" mass="6865">MKRHIGRKVYTVGKRKWTRQWRVIAAIADCRHYIVKYPDGRKTWIKDEEILFFWN</sequence>
<keyword evidence="2" id="KW-1185">Reference proteome</keyword>
<reference evidence="1 2" key="1">
    <citation type="submission" date="2020-02" db="EMBL/GenBank/DDBJ databases">
        <title>Bacillus aquiflavi sp. nov., isolated from yellow water of strong flavor Chinese baijiu in Yibin region of China.</title>
        <authorList>
            <person name="Xie J."/>
        </authorList>
    </citation>
    <scope>NUCLEOTIDE SEQUENCE [LARGE SCALE GENOMIC DNA]</scope>
    <source>
        <strain evidence="1 2">SA4</strain>
    </source>
</reference>
<organism evidence="1 2">
    <name type="scientific">Bacillus mesophilus</name>
    <dbReference type="NCBI Taxonomy" id="1808955"/>
    <lineage>
        <taxon>Bacteria</taxon>
        <taxon>Bacillati</taxon>
        <taxon>Bacillota</taxon>
        <taxon>Bacilli</taxon>
        <taxon>Bacillales</taxon>
        <taxon>Bacillaceae</taxon>
        <taxon>Bacillus</taxon>
    </lineage>
</organism>
<proteinExistence type="predicted"/>
<evidence type="ECO:0000313" key="2">
    <source>
        <dbReference type="Proteomes" id="UP000481043"/>
    </source>
</evidence>
<gene>
    <name evidence="1" type="ORF">G4D63_15325</name>
</gene>
<dbReference type="EMBL" id="JAAIWM010000005">
    <property type="protein sequence ID" value="NEY73107.1"/>
    <property type="molecule type" value="Genomic_DNA"/>
</dbReference>